<evidence type="ECO:0000313" key="3">
    <source>
        <dbReference type="Proteomes" id="UP001590951"/>
    </source>
</evidence>
<gene>
    <name evidence="2" type="ORF">ABVK25_006297</name>
</gene>
<evidence type="ECO:0000256" key="1">
    <source>
        <dbReference type="SAM" id="MobiDB-lite"/>
    </source>
</evidence>
<feature type="compositionally biased region" description="Polar residues" evidence="1">
    <location>
        <begin position="251"/>
        <end position="266"/>
    </location>
</feature>
<proteinExistence type="predicted"/>
<reference evidence="2 3" key="1">
    <citation type="submission" date="2024-09" db="EMBL/GenBank/DDBJ databases">
        <title>Rethinking Asexuality: The Enigmatic Case of Functional Sexual Genes in Lepraria (Stereocaulaceae).</title>
        <authorList>
            <person name="Doellman M."/>
            <person name="Sun Y."/>
            <person name="Barcenas-Pena A."/>
            <person name="Lumbsch H.T."/>
            <person name="Grewe F."/>
        </authorList>
    </citation>
    <scope>NUCLEOTIDE SEQUENCE [LARGE SCALE GENOMIC DNA]</scope>
    <source>
        <strain evidence="2 3">Grewe 0041</strain>
    </source>
</reference>
<organism evidence="2 3">
    <name type="scientific">Lepraria finkii</name>
    <dbReference type="NCBI Taxonomy" id="1340010"/>
    <lineage>
        <taxon>Eukaryota</taxon>
        <taxon>Fungi</taxon>
        <taxon>Dikarya</taxon>
        <taxon>Ascomycota</taxon>
        <taxon>Pezizomycotina</taxon>
        <taxon>Lecanoromycetes</taxon>
        <taxon>OSLEUM clade</taxon>
        <taxon>Lecanoromycetidae</taxon>
        <taxon>Lecanorales</taxon>
        <taxon>Lecanorineae</taxon>
        <taxon>Stereocaulaceae</taxon>
        <taxon>Lepraria</taxon>
    </lineage>
</organism>
<dbReference type="EMBL" id="JBHFEH010000021">
    <property type="protein sequence ID" value="KAL2053304.1"/>
    <property type="molecule type" value="Genomic_DNA"/>
</dbReference>
<protein>
    <submittedName>
        <fullName evidence="2">Uncharacterized protein</fullName>
    </submittedName>
</protein>
<accession>A0ABR4B626</accession>
<evidence type="ECO:0000313" key="2">
    <source>
        <dbReference type="EMBL" id="KAL2053304.1"/>
    </source>
</evidence>
<feature type="compositionally biased region" description="Polar residues" evidence="1">
    <location>
        <begin position="196"/>
        <end position="234"/>
    </location>
</feature>
<feature type="region of interest" description="Disordered" evidence="1">
    <location>
        <begin position="196"/>
        <end position="276"/>
    </location>
</feature>
<feature type="region of interest" description="Disordered" evidence="1">
    <location>
        <begin position="70"/>
        <end position="93"/>
    </location>
</feature>
<dbReference type="Proteomes" id="UP001590951">
    <property type="component" value="Unassembled WGS sequence"/>
</dbReference>
<keyword evidence="3" id="KW-1185">Reference proteome</keyword>
<comment type="caution">
    <text evidence="2">The sequence shown here is derived from an EMBL/GenBank/DDBJ whole genome shotgun (WGS) entry which is preliminary data.</text>
</comment>
<feature type="region of interest" description="Disordered" evidence="1">
    <location>
        <begin position="107"/>
        <end position="130"/>
    </location>
</feature>
<sequence length="276" mass="31585">MLSQRLRLQTGCMSWTTRSDTDKLKARLLEFHEDYNFDPTTDNSTWSFGRDFLPWEQGWLGLTTVGTRKERGKGRAMDTEVRNERNDKKRKDIESKAAAAWLHLRSAAKMPHQDGESDEQTETRPGKRGLTAATRLTHKFDNPYAIPNFQISYGYRGNSFNQQFNNYLGPSFQAHQGHRGNTFNHQPNLLQQFRANNAKSGPNRSGRSGGYQNNVWNQLHRNLNPNDPRNNSHGQARPPRSEWQCEEGEGPQNQRILGQGPPSRSEQPPEGNEDPN</sequence>
<name>A0ABR4B626_9LECA</name>
<feature type="compositionally biased region" description="Basic and acidic residues" evidence="1">
    <location>
        <begin position="111"/>
        <end position="125"/>
    </location>
</feature>